<feature type="signal peptide" evidence="1">
    <location>
        <begin position="1"/>
        <end position="19"/>
    </location>
</feature>
<feature type="chain" id="PRO_5024816832" evidence="1">
    <location>
        <begin position="20"/>
        <end position="129"/>
    </location>
</feature>
<protein>
    <submittedName>
        <fullName evidence="2">Uncharacterized protein</fullName>
    </submittedName>
</protein>
<dbReference type="EMBL" id="ML732767">
    <property type="protein sequence ID" value="KAB8278519.1"/>
    <property type="molecule type" value="Genomic_DNA"/>
</dbReference>
<dbReference type="AlphaFoldDB" id="A0A5N6JJP8"/>
<keyword evidence="3" id="KW-1185">Reference proteome</keyword>
<evidence type="ECO:0000256" key="1">
    <source>
        <dbReference type="SAM" id="SignalP"/>
    </source>
</evidence>
<dbReference type="Proteomes" id="UP000326289">
    <property type="component" value="Unassembled WGS sequence"/>
</dbReference>
<reference evidence="2 3" key="1">
    <citation type="submission" date="2019-04" db="EMBL/GenBank/DDBJ databases">
        <title>Fungal friends and foes A comparative genomics study of 23 Aspergillus species from section Flavi.</title>
        <authorList>
            <consortium name="DOE Joint Genome Institute"/>
            <person name="Kjaerbolling I."/>
            <person name="Vesth T.C."/>
            <person name="Frisvad J.C."/>
            <person name="Nybo J.L."/>
            <person name="Theobald S."/>
            <person name="Kildgaard S."/>
            <person name="Petersen T.I."/>
            <person name="Kuo A."/>
            <person name="Sato A."/>
            <person name="Lyhne E.K."/>
            <person name="Kogle M.E."/>
            <person name="Wiebenga A."/>
            <person name="Kun R.S."/>
            <person name="Lubbers R.J."/>
            <person name="Makela M.R."/>
            <person name="Barry K."/>
            <person name="Chovatia M."/>
            <person name="Clum A."/>
            <person name="Daum C."/>
            <person name="Haridas S."/>
            <person name="He G."/>
            <person name="LaButti K."/>
            <person name="Lipzen A."/>
            <person name="Mondo S."/>
            <person name="Pangilinan J."/>
            <person name="Riley R."/>
            <person name="Salamov A."/>
            <person name="Simmons B.A."/>
            <person name="Magnuson J.K."/>
            <person name="Henrissat B."/>
            <person name="Mortensen U.H."/>
            <person name="Larsen T.O."/>
            <person name="De vries R.P."/>
            <person name="Grigoriev I.V."/>
            <person name="Machida M."/>
            <person name="Baker S.E."/>
            <person name="Andersen M.R."/>
        </authorList>
    </citation>
    <scope>NUCLEOTIDE SEQUENCE [LARGE SCALE GENOMIC DNA]</scope>
    <source>
        <strain evidence="2 3">CBS 117635</strain>
    </source>
</reference>
<name>A0A5N6JJP8_9EURO</name>
<evidence type="ECO:0000313" key="2">
    <source>
        <dbReference type="EMBL" id="KAB8278519.1"/>
    </source>
</evidence>
<sequence length="129" mass="14649">MQLPVSLGLLTVLISSVTARYYDWGEYHPKAYCTAHVYYCGKTLLTVGNYRDQIKDVLHSEGYPLDDWHINNVLLYCRKGTSDELGFERMPKYQCYDGGDGKSDYVDDVGPVSSPYSLTFGLAALKMWQ</sequence>
<accession>A0A5N6JJP8</accession>
<gene>
    <name evidence="2" type="ORF">BDV30DRAFT_121087</name>
</gene>
<proteinExistence type="predicted"/>
<keyword evidence="1" id="KW-0732">Signal</keyword>
<organism evidence="2 3">
    <name type="scientific">Aspergillus minisclerotigenes</name>
    <dbReference type="NCBI Taxonomy" id="656917"/>
    <lineage>
        <taxon>Eukaryota</taxon>
        <taxon>Fungi</taxon>
        <taxon>Dikarya</taxon>
        <taxon>Ascomycota</taxon>
        <taxon>Pezizomycotina</taxon>
        <taxon>Eurotiomycetes</taxon>
        <taxon>Eurotiomycetidae</taxon>
        <taxon>Eurotiales</taxon>
        <taxon>Aspergillaceae</taxon>
        <taxon>Aspergillus</taxon>
        <taxon>Aspergillus subgen. Circumdati</taxon>
    </lineage>
</organism>
<evidence type="ECO:0000313" key="3">
    <source>
        <dbReference type="Proteomes" id="UP000326289"/>
    </source>
</evidence>